<gene>
    <name evidence="1" type="ORF">LCMiAC01_02220</name>
</gene>
<dbReference type="EMBL" id="MK500391">
    <property type="protein sequence ID" value="QBK88545.1"/>
    <property type="molecule type" value="Genomic_DNA"/>
</dbReference>
<evidence type="ECO:0000313" key="1">
    <source>
        <dbReference type="EMBL" id="QBK88545.1"/>
    </source>
</evidence>
<name>A0A481Z0D9_9VIRU</name>
<organism evidence="1">
    <name type="scientific">Mimivirus LCMiAC01</name>
    <dbReference type="NCBI Taxonomy" id="2506608"/>
    <lineage>
        <taxon>Viruses</taxon>
        <taxon>Varidnaviria</taxon>
        <taxon>Bamfordvirae</taxon>
        <taxon>Nucleocytoviricota</taxon>
        <taxon>Megaviricetes</taxon>
        <taxon>Imitervirales</taxon>
        <taxon>Mimiviridae</taxon>
        <taxon>Klosneuvirinae</taxon>
    </lineage>
</organism>
<accession>A0A481Z0D9</accession>
<proteinExistence type="predicted"/>
<reference evidence="1" key="1">
    <citation type="journal article" date="2019" name="MBio">
        <title>Virus Genomes from Deep Sea Sediments Expand the Ocean Megavirome and Support Independent Origins of Viral Gigantism.</title>
        <authorList>
            <person name="Backstrom D."/>
            <person name="Yutin N."/>
            <person name="Jorgensen S.L."/>
            <person name="Dharamshi J."/>
            <person name="Homa F."/>
            <person name="Zaremba-Niedwiedzka K."/>
            <person name="Spang A."/>
            <person name="Wolf Y.I."/>
            <person name="Koonin E.V."/>
            <person name="Ettema T.J."/>
        </authorList>
    </citation>
    <scope>NUCLEOTIDE SEQUENCE</scope>
</reference>
<protein>
    <submittedName>
        <fullName evidence="1">Uncharacterized protein</fullName>
    </submittedName>
</protein>
<sequence length="483" mass="57208">MNDSINKIIDYYNNSKYDDIIKLCIINKNIIIDDIHKYVTNAKNNKSKNVEMVVPYSESAYAARSIDKVVTVPLFRLIIFGIIDKYHKLKLKEETELKDPTTKITYVVTIADNEIKISLFILYLLVYYAECEIRSMLFDDLFNKKPHVGIDYEFNNRIIALMQLNFEGVPDKNINTWSYIWIVNPGEFNDEYNQILIDYLMTNTRIYKIVQGAESLDIPYMYNVMFKGNKDTILKFTSKVLDTRFLCEYFKLSIGADKRCNIYDGLKYFDVISNDKHKDLEDIHFKMGPVQNVSWNIHFMGNFSIKYALYDVLFLQHYLKNIFTRINKETPQYANTLKYIIAMVRFFYVDKNEVTNVITTVEGVINPINNYLIKHRGKNITLINVFKSVIENFKIEKEDIDVDYMLTVGYFKKALSKIFKFIVYYILSMNYDVYKDKRNLMEEQISIDGIYDTLQKNGFKKMLHFLKLFEEEAVKKIYTLYKN</sequence>